<evidence type="ECO:0000256" key="4">
    <source>
        <dbReference type="ARBA" id="ARBA00022449"/>
    </source>
</evidence>
<feature type="transmembrane region" description="Helical" evidence="9">
    <location>
        <begin position="303"/>
        <end position="324"/>
    </location>
</feature>
<dbReference type="Pfam" id="PF00999">
    <property type="entry name" value="Na_H_Exchanger"/>
    <property type="match status" value="1"/>
</dbReference>
<keyword evidence="7" id="KW-0406">Ion transport</keyword>
<dbReference type="Pfam" id="PF02254">
    <property type="entry name" value="TrkA_N"/>
    <property type="match status" value="1"/>
</dbReference>
<dbReference type="Gene3D" id="3.30.70.1450">
    <property type="entry name" value="Regulator of K+ conductance, C-terminal domain"/>
    <property type="match status" value="1"/>
</dbReference>
<dbReference type="InterPro" id="IPR006153">
    <property type="entry name" value="Cation/H_exchanger_TM"/>
</dbReference>
<dbReference type="EMBL" id="CP095073">
    <property type="protein sequence ID" value="UOQ42762.1"/>
    <property type="molecule type" value="Genomic_DNA"/>
</dbReference>
<proteinExistence type="inferred from homology"/>
<dbReference type="SUPFAM" id="SSF51735">
    <property type="entry name" value="NAD(P)-binding Rossmann-fold domains"/>
    <property type="match status" value="1"/>
</dbReference>
<evidence type="ECO:0000256" key="3">
    <source>
        <dbReference type="ARBA" id="ARBA00022448"/>
    </source>
</evidence>
<name>A0ABY4EFE4_9BACI</name>
<dbReference type="InterPro" id="IPR036291">
    <property type="entry name" value="NAD(P)-bd_dom_sf"/>
</dbReference>
<keyword evidence="8 9" id="KW-0472">Membrane</keyword>
<evidence type="ECO:0000256" key="7">
    <source>
        <dbReference type="ARBA" id="ARBA00023065"/>
    </source>
</evidence>
<dbReference type="InterPro" id="IPR038770">
    <property type="entry name" value="Na+/solute_symporter_sf"/>
</dbReference>
<feature type="transmembrane region" description="Helical" evidence="9">
    <location>
        <begin position="336"/>
        <end position="355"/>
    </location>
</feature>
<sequence length="611" mass="68430">MEHHSLTSLMIVVGIAFFIPIILQRLHLRFIPVVIAEIIAGLIIGKSGFNLISEDPTLELLSLLGFIFLMFISGLEIDFTVFEKKRRKQENHPNPIAAALLIFLSILVISFLLSMILVGLDLIKDPYLMTLIISTISLGIVVPVLKERKMTEGILGQIILLVTMIADFTTMILLTVYAMFRDQEGLRVLWLFVLFLAFFLAYRIIKRYFNFAWFKSLQKGTTQLGTRGVFALILLFVALSEVIGAENILGAFLAGVIISLLGPDEDFVHQLDSFGFGFLIPIFFVTIGVDLNIWELFVDRQTLLLMPLLLIFMYVAKLVPSLVLKKWYPWKEVFSIGILTTSKLSLVIAASAIALDLGVISETLNGAVILVSIITCLISPVVFTKLFPTTPAKKIQISIIGANPTTFAVARDLMEDQAVVRVYSASQEAEHNFVHPYPLINVDELSVGLLEEKGAFEADKIVFATRDDEINIQLGNYAKRLGLKTIVVRVEDQSLQKNLTDDENVTVYSTLSSTRTLLKALIENPGLVKLMTQHNKTIKEIVVSHSNYEHIPLTELPFLGESLILHIYRHGEVIIPHGHTTLQLGDKLLVSGKSKELRKIRREVSYPIYVD</sequence>
<dbReference type="Gene3D" id="1.20.1530.20">
    <property type="match status" value="1"/>
</dbReference>
<protein>
    <submittedName>
        <fullName evidence="11">Cation:proton antiporter</fullName>
    </submittedName>
</protein>
<dbReference type="Pfam" id="PF02080">
    <property type="entry name" value="TrkA_C"/>
    <property type="match status" value="1"/>
</dbReference>
<accession>A0ABY4EFE4</accession>
<feature type="transmembrane region" description="Helical" evidence="9">
    <location>
        <begin position="229"/>
        <end position="262"/>
    </location>
</feature>
<comment type="similarity">
    <text evidence="2">Belongs to the monovalent cation:proton antiporter 2 (CPA2) transporter (TC 2.A.37) family.</text>
</comment>
<evidence type="ECO:0000256" key="5">
    <source>
        <dbReference type="ARBA" id="ARBA00022692"/>
    </source>
</evidence>
<feature type="transmembrane region" description="Helical" evidence="9">
    <location>
        <begin position="158"/>
        <end position="180"/>
    </location>
</feature>
<dbReference type="PANTHER" id="PTHR43562:SF1">
    <property type="entry name" value="NA(+)_H(+) ANTIPORTER YJBQ-RELATED"/>
    <property type="match status" value="1"/>
</dbReference>
<keyword evidence="3" id="KW-0813">Transport</keyword>
<dbReference type="RefSeq" id="WP_244708123.1">
    <property type="nucleotide sequence ID" value="NZ_CP095073.1"/>
</dbReference>
<keyword evidence="6 9" id="KW-1133">Transmembrane helix</keyword>
<dbReference type="SUPFAM" id="SSF116726">
    <property type="entry name" value="TrkA C-terminal domain-like"/>
    <property type="match status" value="1"/>
</dbReference>
<feature type="transmembrane region" description="Helical" evidence="9">
    <location>
        <begin position="61"/>
        <end position="82"/>
    </location>
</feature>
<evidence type="ECO:0000313" key="12">
    <source>
        <dbReference type="Proteomes" id="UP000831787"/>
    </source>
</evidence>
<dbReference type="PROSITE" id="PS51202">
    <property type="entry name" value="RCK_C"/>
    <property type="match status" value="1"/>
</dbReference>
<feature type="transmembrane region" description="Helical" evidence="9">
    <location>
        <begin position="30"/>
        <end position="49"/>
    </location>
</feature>
<gene>
    <name evidence="11" type="ORF">MUN89_12370</name>
</gene>
<dbReference type="Gene3D" id="3.40.50.720">
    <property type="entry name" value="NAD(P)-binding Rossmann-like Domain"/>
    <property type="match status" value="1"/>
</dbReference>
<organism evidence="11 12">
    <name type="scientific">Halobacillus salinarum</name>
    <dbReference type="NCBI Taxonomy" id="2932257"/>
    <lineage>
        <taxon>Bacteria</taxon>
        <taxon>Bacillati</taxon>
        <taxon>Bacillota</taxon>
        <taxon>Bacilli</taxon>
        <taxon>Bacillales</taxon>
        <taxon>Bacillaceae</taxon>
        <taxon>Halobacillus</taxon>
    </lineage>
</organism>
<comment type="subcellular location">
    <subcellularLocation>
        <location evidence="1">Membrane</location>
        <topology evidence="1">Multi-pass membrane protein</topology>
    </subcellularLocation>
</comment>
<feature type="transmembrane region" description="Helical" evidence="9">
    <location>
        <begin position="367"/>
        <end position="387"/>
    </location>
</feature>
<reference evidence="11 12" key="1">
    <citation type="submission" date="2022-04" db="EMBL/GenBank/DDBJ databases">
        <title>Halobacillus sp. isolated from saltern.</title>
        <authorList>
            <person name="Won M."/>
            <person name="Lee C.-M."/>
            <person name="Woen H.-Y."/>
            <person name="Kwon S.-W."/>
        </authorList>
    </citation>
    <scope>NUCLEOTIDE SEQUENCE [LARGE SCALE GENOMIC DNA]</scope>
    <source>
        <strain evidence="11 12">SSBR10-3</strain>
    </source>
</reference>
<keyword evidence="5 9" id="KW-0812">Transmembrane</keyword>
<feature type="transmembrane region" description="Helical" evidence="9">
    <location>
        <begin position="126"/>
        <end position="146"/>
    </location>
</feature>
<feature type="domain" description="RCK C-terminal" evidence="10">
    <location>
        <begin position="525"/>
        <end position="606"/>
    </location>
</feature>
<dbReference type="InterPro" id="IPR003148">
    <property type="entry name" value="RCK_N"/>
</dbReference>
<evidence type="ECO:0000256" key="2">
    <source>
        <dbReference type="ARBA" id="ARBA00005551"/>
    </source>
</evidence>
<feature type="transmembrane region" description="Helical" evidence="9">
    <location>
        <begin position="6"/>
        <end position="23"/>
    </location>
</feature>
<feature type="transmembrane region" description="Helical" evidence="9">
    <location>
        <begin position="186"/>
        <end position="205"/>
    </location>
</feature>
<evidence type="ECO:0000259" key="10">
    <source>
        <dbReference type="PROSITE" id="PS51202"/>
    </source>
</evidence>
<keyword evidence="12" id="KW-1185">Reference proteome</keyword>
<evidence type="ECO:0000313" key="11">
    <source>
        <dbReference type="EMBL" id="UOQ42762.1"/>
    </source>
</evidence>
<keyword evidence="4" id="KW-0050">Antiport</keyword>
<dbReference type="Proteomes" id="UP000831787">
    <property type="component" value="Chromosome"/>
</dbReference>
<feature type="transmembrane region" description="Helical" evidence="9">
    <location>
        <begin position="94"/>
        <end position="120"/>
    </location>
</feature>
<feature type="transmembrane region" description="Helical" evidence="9">
    <location>
        <begin position="274"/>
        <end position="291"/>
    </location>
</feature>
<dbReference type="InterPro" id="IPR006037">
    <property type="entry name" value="RCK_C"/>
</dbReference>
<evidence type="ECO:0000256" key="8">
    <source>
        <dbReference type="ARBA" id="ARBA00023136"/>
    </source>
</evidence>
<dbReference type="InterPro" id="IPR036721">
    <property type="entry name" value="RCK_C_sf"/>
</dbReference>
<evidence type="ECO:0000256" key="1">
    <source>
        <dbReference type="ARBA" id="ARBA00004141"/>
    </source>
</evidence>
<dbReference type="PANTHER" id="PTHR43562">
    <property type="entry name" value="NAPA-TYPE SODIUM/HYDROGEN ANTIPORTER"/>
    <property type="match status" value="1"/>
</dbReference>
<evidence type="ECO:0000256" key="9">
    <source>
        <dbReference type="SAM" id="Phobius"/>
    </source>
</evidence>
<evidence type="ECO:0000256" key="6">
    <source>
        <dbReference type="ARBA" id="ARBA00022989"/>
    </source>
</evidence>